<protein>
    <submittedName>
        <fullName evidence="2">Uncharacterized protein</fullName>
    </submittedName>
</protein>
<dbReference type="Proteomes" id="UP000477083">
    <property type="component" value="Unassembled WGS sequence"/>
</dbReference>
<dbReference type="EMBL" id="WWNR01000013">
    <property type="protein sequence ID" value="MZQ90949.1"/>
    <property type="molecule type" value="Genomic_DNA"/>
</dbReference>
<dbReference type="AlphaFoldDB" id="A0A6L8VNK5"/>
<accession>A0A6L8VNK5</accession>
<sequence length="304" mass="33605">MYVASDPRARLAADTARSPQDLAAATYARFYETAPQQQSGELRKWYTRAQNFVVVYSEAEAGATLVRADQPDEFAMLLPDPGSRATIAWQGQQLEVTGHSIVIVPPGASRIEITAPGRVVQFFSTAAADLVAACPPGTEEDPNVPPLEPWPEPVGGYRLRAYSMDIPPEPGRLGRLFRCRNFMINYIYPRSGPRDRSSLSPHSHADFQQCSLSLEGSYVHHLRWPWGNDAGSWREDEHVLCHSPSVTVIPARVIHTSEAVGEGTNFLVDVFCPPRQDFSQQPGWVLNADEYPEPPAAGPDRKDP</sequence>
<dbReference type="SUPFAM" id="SSF51182">
    <property type="entry name" value="RmlC-like cupins"/>
    <property type="match status" value="1"/>
</dbReference>
<evidence type="ECO:0000256" key="1">
    <source>
        <dbReference type="SAM" id="MobiDB-lite"/>
    </source>
</evidence>
<feature type="region of interest" description="Disordered" evidence="1">
    <location>
        <begin position="281"/>
        <end position="304"/>
    </location>
</feature>
<dbReference type="InterPro" id="IPR011051">
    <property type="entry name" value="RmlC_Cupin_sf"/>
</dbReference>
<reference evidence="2 3" key="1">
    <citation type="submission" date="2020-01" db="EMBL/GenBank/DDBJ databases">
        <title>Frigidibacter albus SP32T (=CGMCC 1.13995T).</title>
        <authorList>
            <person name="Liao X."/>
        </authorList>
    </citation>
    <scope>NUCLEOTIDE SEQUENCE [LARGE SCALE GENOMIC DNA]</scope>
    <source>
        <strain evidence="2 3">SP32</strain>
    </source>
</reference>
<dbReference type="RefSeq" id="WP_161348333.1">
    <property type="nucleotide sequence ID" value="NZ_BMGW01000013.1"/>
</dbReference>
<dbReference type="OrthoDB" id="8882910at2"/>
<name>A0A6L8VNK5_9RHOB</name>
<gene>
    <name evidence="2" type="ORF">GS660_17795</name>
</gene>
<keyword evidence="3" id="KW-1185">Reference proteome</keyword>
<evidence type="ECO:0000313" key="3">
    <source>
        <dbReference type="Proteomes" id="UP000477083"/>
    </source>
</evidence>
<organism evidence="2 3">
    <name type="scientific">Frigidibacter albus</name>
    <dbReference type="NCBI Taxonomy" id="1465486"/>
    <lineage>
        <taxon>Bacteria</taxon>
        <taxon>Pseudomonadati</taxon>
        <taxon>Pseudomonadota</taxon>
        <taxon>Alphaproteobacteria</taxon>
        <taxon>Rhodobacterales</taxon>
        <taxon>Paracoccaceae</taxon>
        <taxon>Frigidibacter</taxon>
    </lineage>
</organism>
<comment type="caution">
    <text evidence="2">The sequence shown here is derived from an EMBL/GenBank/DDBJ whole genome shotgun (WGS) entry which is preliminary data.</text>
</comment>
<dbReference type="Gene3D" id="2.60.120.10">
    <property type="entry name" value="Jelly Rolls"/>
    <property type="match status" value="1"/>
</dbReference>
<proteinExistence type="predicted"/>
<evidence type="ECO:0000313" key="2">
    <source>
        <dbReference type="EMBL" id="MZQ90949.1"/>
    </source>
</evidence>
<dbReference type="InterPro" id="IPR014710">
    <property type="entry name" value="RmlC-like_jellyroll"/>
</dbReference>